<feature type="compositionally biased region" description="Basic and acidic residues" evidence="1">
    <location>
        <begin position="1040"/>
        <end position="1053"/>
    </location>
</feature>
<evidence type="ECO:0000313" key="3">
    <source>
        <dbReference type="EMBL" id="KAF6027798.1"/>
    </source>
</evidence>
<organism evidence="3 4">
    <name type="scientific">Bugula neritina</name>
    <name type="common">Brown bryozoan</name>
    <name type="synonym">Sertularia neritina</name>
    <dbReference type="NCBI Taxonomy" id="10212"/>
    <lineage>
        <taxon>Eukaryota</taxon>
        <taxon>Metazoa</taxon>
        <taxon>Spiralia</taxon>
        <taxon>Lophotrochozoa</taxon>
        <taxon>Bryozoa</taxon>
        <taxon>Gymnolaemata</taxon>
        <taxon>Cheilostomatida</taxon>
        <taxon>Flustrina</taxon>
        <taxon>Buguloidea</taxon>
        <taxon>Bugulidae</taxon>
        <taxon>Bugula</taxon>
    </lineage>
</organism>
<feature type="compositionally biased region" description="Basic residues" evidence="1">
    <location>
        <begin position="1026"/>
        <end position="1039"/>
    </location>
</feature>
<dbReference type="InterPro" id="IPR046460">
    <property type="entry name" value="UNC80_C"/>
</dbReference>
<dbReference type="PANTHER" id="PTHR31781:SF1">
    <property type="entry name" value="PROTEIN UNC-80 HOMOLOG"/>
    <property type="match status" value="1"/>
</dbReference>
<comment type="caution">
    <text evidence="3">The sequence shown here is derived from an EMBL/GenBank/DDBJ whole genome shotgun (WGS) entry which is preliminary data.</text>
</comment>
<gene>
    <name evidence="3" type="ORF">EB796_013903</name>
</gene>
<dbReference type="Pfam" id="PF20262">
    <property type="entry name" value="UNC80_C"/>
    <property type="match status" value="1"/>
</dbReference>
<dbReference type="Proteomes" id="UP000593567">
    <property type="component" value="Unassembled WGS sequence"/>
</dbReference>
<dbReference type="EMBL" id="VXIV02002023">
    <property type="protein sequence ID" value="KAF6027798.1"/>
    <property type="molecule type" value="Genomic_DNA"/>
</dbReference>
<feature type="region of interest" description="Disordered" evidence="1">
    <location>
        <begin position="909"/>
        <end position="932"/>
    </location>
</feature>
<dbReference type="PANTHER" id="PTHR31781">
    <property type="entry name" value="UNC80"/>
    <property type="match status" value="1"/>
</dbReference>
<name>A0A7J7JQS7_BUGNE</name>
<proteinExistence type="predicted"/>
<keyword evidence="4" id="KW-1185">Reference proteome</keyword>
<dbReference type="GO" id="GO:0030424">
    <property type="term" value="C:axon"/>
    <property type="evidence" value="ECO:0007669"/>
    <property type="project" value="TreeGrafter"/>
</dbReference>
<feature type="region of interest" description="Disordered" evidence="1">
    <location>
        <begin position="796"/>
        <end position="827"/>
    </location>
</feature>
<evidence type="ECO:0000259" key="2">
    <source>
        <dbReference type="Pfam" id="PF20262"/>
    </source>
</evidence>
<protein>
    <submittedName>
        <fullName evidence="3">UNC80</fullName>
    </submittedName>
</protein>
<feature type="region of interest" description="Disordered" evidence="1">
    <location>
        <begin position="1023"/>
        <end position="1053"/>
    </location>
</feature>
<dbReference type="AlphaFoldDB" id="A0A7J7JQS7"/>
<dbReference type="GO" id="GO:0055080">
    <property type="term" value="P:monoatomic cation homeostasis"/>
    <property type="evidence" value="ECO:0007669"/>
    <property type="project" value="TreeGrafter"/>
</dbReference>
<sequence length="1053" mass="117635">MNVATFLETLFMSMPGTFGWTNELKLFLNVINGCIILNCADHGMLRACIAIYLNLANHFKQVFATDGFMLIMPTIIKVFNTHSNYPTLRAALLFLHQNFYKLHRRAYLLQFLGSYEPSLSACETKEEKLVLAEQLFALLHSLENELDDVLGVLHMLWNNETVKTLDFCYDDNEEYTVLDAINTMITVVAYQAECHRSTQMLVILEAIVPWYMKLIIKQAQRGRGADVLAASEEIGMYGRLSQSIRALIAGAEPLMKPLTAQHRLLEGVTSLSGHKKDLEESVASTRNIEEGRFGQEHDLELRTLKNDFRKPRDALLSIVSEFFTTCLSRLELLKPQIERLKITSAYFLDTKSHERLGEVAHSLLKVGTYDPETISCRGLQRYVQEILPEGDWSQESVKNAINIITKRLERIFVKVHKRSNVRVHADWDALATLLRGICLTLESQPTLHHLAHVKSLVNSCILIVLEYGPGMESALSERWTILPNHIFCTMVAKLAAQHAAILGISHFRFEMETGGIEQMCGGAVPTSEKVEMMLANFVIPLCLRIGGNDREKHIIPQADIRFILCLILSSLIPNSTYVEMLKPKHPEQFSIHVHHGLGHSTPHLPLPTSVLLHQLALLGLKTLLVCCDDQLYNLLPILSKSVMEIGEQLTGVETLKFFNFLVTVRTVLYPLIKPYIHSKLLHKVMTTEDEDIALHNISCSIKALPSYIHKTQLLAEFAKELDMHRKTHISSLGELLRSASVSAGPVKKRRFSTWRKSSLISKIHQNDHSIHTSVATDHPPTIINASSIRAAPHCYTTDETDSGLPEPKLSRNKTTEGSRYGSKNPLKRISAPEGAKIILDKFKTSTLGMRDASSSKQYYGATADSPPAEYDTEEEQLAHAGRRLRPSLQLIRQPHVIIEEESVSPPVSVPATALSQPPSLVTSSASTTSSDVGMMTGEIKGGMSGESSGPAPPVVLNDYTDEKMAASKPPVPVTSAKTGLDPALSTAELQPTHVVTLESDRPSKDISHAHGLHRQGALYQHEHHGQHAHRQHRCRHHYYPIKEESDKSRDGET</sequence>
<evidence type="ECO:0000313" key="4">
    <source>
        <dbReference type="Proteomes" id="UP000593567"/>
    </source>
</evidence>
<feature type="domain" description="Protein UNC80 C-terminal" evidence="2">
    <location>
        <begin position="6"/>
        <end position="723"/>
    </location>
</feature>
<evidence type="ECO:0000256" key="1">
    <source>
        <dbReference type="SAM" id="MobiDB-lite"/>
    </source>
</evidence>
<dbReference type="GO" id="GO:0005261">
    <property type="term" value="F:monoatomic cation channel activity"/>
    <property type="evidence" value="ECO:0007669"/>
    <property type="project" value="TreeGrafter"/>
</dbReference>
<accession>A0A7J7JQS7</accession>
<dbReference type="OrthoDB" id="5584001at2759"/>
<dbReference type="GO" id="GO:0034703">
    <property type="term" value="C:cation channel complex"/>
    <property type="evidence" value="ECO:0007669"/>
    <property type="project" value="TreeGrafter"/>
</dbReference>
<feature type="region of interest" description="Disordered" evidence="1">
    <location>
        <begin position="851"/>
        <end position="878"/>
    </location>
</feature>
<reference evidence="3" key="1">
    <citation type="submission" date="2020-06" db="EMBL/GenBank/DDBJ databases">
        <title>Draft genome of Bugula neritina, a colonial animal packing powerful symbionts and potential medicines.</title>
        <authorList>
            <person name="Rayko M."/>
        </authorList>
    </citation>
    <scope>NUCLEOTIDE SEQUENCE [LARGE SCALE GENOMIC DNA]</scope>
    <source>
        <strain evidence="3">Kwan_BN1</strain>
    </source>
</reference>